<dbReference type="AlphaFoldDB" id="A0AAW0ALN9"/>
<evidence type="ECO:0000256" key="1">
    <source>
        <dbReference type="SAM" id="MobiDB-lite"/>
    </source>
</evidence>
<dbReference type="GO" id="GO:0035091">
    <property type="term" value="F:phosphatidylinositol binding"/>
    <property type="evidence" value="ECO:0007669"/>
    <property type="project" value="InterPro"/>
</dbReference>
<dbReference type="SUPFAM" id="SSF48464">
    <property type="entry name" value="ENTH/VHS domain"/>
    <property type="match status" value="1"/>
</dbReference>
<sequence>MKKDGGVDGSELETRRKEKDHSHRDRGRWSWQLVGRRDEETPGELTRCIGYLVATGGEDWALVLDVCERASSSEIQAKEAVLALRREFKYDTLEDLLASSKTSPVVRERMLDILAGAAYASASKKDTGFRGLWKKVKPHDKPDEGVPFDTNDAMFNPPVVAAANRPSMVDLQPLLNNPSQTSISTSTSLEVHNGKIRYDG</sequence>
<evidence type="ECO:0000313" key="4">
    <source>
        <dbReference type="Proteomes" id="UP001383192"/>
    </source>
</evidence>
<evidence type="ECO:0000259" key="2">
    <source>
        <dbReference type="PROSITE" id="PS50179"/>
    </source>
</evidence>
<proteinExistence type="predicted"/>
<dbReference type="Proteomes" id="UP001383192">
    <property type="component" value="Unassembled WGS sequence"/>
</dbReference>
<evidence type="ECO:0000313" key="3">
    <source>
        <dbReference type="EMBL" id="KAK7014135.1"/>
    </source>
</evidence>
<dbReference type="GO" id="GO:0043130">
    <property type="term" value="F:ubiquitin binding"/>
    <property type="evidence" value="ECO:0007669"/>
    <property type="project" value="InterPro"/>
</dbReference>
<dbReference type="GO" id="GO:0016192">
    <property type="term" value="P:vesicle-mediated transport"/>
    <property type="evidence" value="ECO:0007669"/>
    <property type="project" value="UniProtKB-ARBA"/>
</dbReference>
<gene>
    <name evidence="3" type="ORF">VNI00_019386</name>
</gene>
<keyword evidence="4" id="KW-1185">Reference proteome</keyword>
<organism evidence="3 4">
    <name type="scientific">Paramarasmius palmivorus</name>
    <dbReference type="NCBI Taxonomy" id="297713"/>
    <lineage>
        <taxon>Eukaryota</taxon>
        <taxon>Fungi</taxon>
        <taxon>Dikarya</taxon>
        <taxon>Basidiomycota</taxon>
        <taxon>Agaricomycotina</taxon>
        <taxon>Agaricomycetes</taxon>
        <taxon>Agaricomycetidae</taxon>
        <taxon>Agaricales</taxon>
        <taxon>Marasmiineae</taxon>
        <taxon>Marasmiaceae</taxon>
        <taxon>Paramarasmius</taxon>
    </lineage>
</organism>
<comment type="caution">
    <text evidence="3">The sequence shown here is derived from an EMBL/GenBank/DDBJ whole genome shotgun (WGS) entry which is preliminary data.</text>
</comment>
<accession>A0AAW0ALN9</accession>
<dbReference type="InterPro" id="IPR008942">
    <property type="entry name" value="ENTH_VHS"/>
</dbReference>
<reference evidence="3 4" key="1">
    <citation type="submission" date="2024-01" db="EMBL/GenBank/DDBJ databases">
        <title>A draft genome for a cacao thread blight-causing isolate of Paramarasmius palmivorus.</title>
        <authorList>
            <person name="Baruah I.K."/>
            <person name="Bukari Y."/>
            <person name="Amoako-Attah I."/>
            <person name="Meinhardt L.W."/>
            <person name="Bailey B.A."/>
            <person name="Cohen S.P."/>
        </authorList>
    </citation>
    <scope>NUCLEOTIDE SEQUENCE [LARGE SCALE GENOMIC DNA]</scope>
    <source>
        <strain evidence="3 4">GH-12</strain>
    </source>
</reference>
<dbReference type="GO" id="GO:0007034">
    <property type="term" value="P:vacuolar transport"/>
    <property type="evidence" value="ECO:0007669"/>
    <property type="project" value="UniProtKB-ARBA"/>
</dbReference>
<dbReference type="PROSITE" id="PS50179">
    <property type="entry name" value="VHS"/>
    <property type="match status" value="1"/>
</dbReference>
<name>A0AAW0ALN9_9AGAR</name>
<protein>
    <recommendedName>
        <fullName evidence="2">VHS domain-containing protein</fullName>
    </recommendedName>
</protein>
<dbReference type="EMBL" id="JAYKXP010000368">
    <property type="protein sequence ID" value="KAK7014135.1"/>
    <property type="molecule type" value="Genomic_DNA"/>
</dbReference>
<feature type="compositionally biased region" description="Basic and acidic residues" evidence="1">
    <location>
        <begin position="1"/>
        <end position="23"/>
    </location>
</feature>
<feature type="domain" description="VHS" evidence="2">
    <location>
        <begin position="58"/>
        <end position="114"/>
    </location>
</feature>
<dbReference type="InterPro" id="IPR002014">
    <property type="entry name" value="VHS_dom"/>
</dbReference>
<feature type="region of interest" description="Disordered" evidence="1">
    <location>
        <begin position="1"/>
        <end position="27"/>
    </location>
</feature>